<gene>
    <name evidence="1" type="ORF">IC610_13405</name>
</gene>
<evidence type="ECO:0000313" key="1">
    <source>
        <dbReference type="EMBL" id="MBD8083411.1"/>
    </source>
</evidence>
<name>A0ABR8ZFB8_9FLAO</name>
<reference evidence="1 2" key="1">
    <citation type="submission" date="2020-09" db="EMBL/GenBank/DDBJ databases">
        <title>Genome seq and assembly of Chryseobacterium sp.</title>
        <authorList>
            <person name="Chhetri G."/>
        </authorList>
    </citation>
    <scope>NUCLEOTIDE SEQUENCE [LARGE SCALE GENOMIC DNA]</scope>
    <source>
        <strain evidence="1 2">GCR10</strain>
    </source>
</reference>
<accession>A0ABR8ZFB8</accession>
<dbReference type="RefSeq" id="WP_191737330.1">
    <property type="nucleotide sequence ID" value="NZ_JACYFS010000004.1"/>
</dbReference>
<organism evidence="1 2">
    <name type="scientific">Chryseobacterium caseinilyticum</name>
    <dbReference type="NCBI Taxonomy" id="2771428"/>
    <lineage>
        <taxon>Bacteria</taxon>
        <taxon>Pseudomonadati</taxon>
        <taxon>Bacteroidota</taxon>
        <taxon>Flavobacteriia</taxon>
        <taxon>Flavobacteriales</taxon>
        <taxon>Weeksellaceae</taxon>
        <taxon>Chryseobacterium group</taxon>
        <taxon>Chryseobacterium</taxon>
    </lineage>
</organism>
<sequence>MTTFTIKLTDEKEIKTFVGILKALGIKAKKTEDDNSYTFEELKEEIEKARKDLETGKLKPTTTEELWASID</sequence>
<protein>
    <submittedName>
        <fullName evidence="1">Uncharacterized protein</fullName>
    </submittedName>
</protein>
<comment type="caution">
    <text evidence="1">The sequence shown here is derived from an EMBL/GenBank/DDBJ whole genome shotgun (WGS) entry which is preliminary data.</text>
</comment>
<dbReference type="EMBL" id="JACYFS010000004">
    <property type="protein sequence ID" value="MBD8083411.1"/>
    <property type="molecule type" value="Genomic_DNA"/>
</dbReference>
<proteinExistence type="predicted"/>
<keyword evidence="2" id="KW-1185">Reference proteome</keyword>
<evidence type="ECO:0000313" key="2">
    <source>
        <dbReference type="Proteomes" id="UP000637299"/>
    </source>
</evidence>
<dbReference type="Proteomes" id="UP000637299">
    <property type="component" value="Unassembled WGS sequence"/>
</dbReference>